<proteinExistence type="predicted"/>
<dbReference type="eggNOG" id="COG1633">
    <property type="taxonomic scope" value="Bacteria"/>
</dbReference>
<accession>A0A0A1YLJ9</accession>
<dbReference type="InterPro" id="IPR012347">
    <property type="entry name" value="Ferritin-like"/>
</dbReference>
<organism evidence="2 3">
    <name type="scientific">Pseudomonas taeanensis MS-3</name>
    <dbReference type="NCBI Taxonomy" id="1395571"/>
    <lineage>
        <taxon>Bacteria</taxon>
        <taxon>Pseudomonadati</taxon>
        <taxon>Pseudomonadota</taxon>
        <taxon>Gammaproteobacteria</taxon>
        <taxon>Pseudomonadales</taxon>
        <taxon>Pseudomonadaceae</taxon>
        <taxon>Pseudomonas</taxon>
    </lineage>
</organism>
<dbReference type="OrthoDB" id="268257at2"/>
<sequence length="144" mass="16165">MTSKTAQLNELIEITRDGQRFYEHAQESVKDVRLQAVFRDMSRVKTEVIQALAVKVAANHETPATGGTLLGKLRQVYADTRALLSSEEEATYVAQLEEAEDRILHAFEDALECAEPDVKALLAVEMPKVRGCHERMHALKQSMQ</sequence>
<dbReference type="EMBL" id="AWSQ01000001">
    <property type="protein sequence ID" value="KFX70790.1"/>
    <property type="molecule type" value="Genomic_DNA"/>
</dbReference>
<dbReference type="RefSeq" id="WP_025163612.1">
    <property type="nucleotide sequence ID" value="NZ_AWSQ01000001.1"/>
</dbReference>
<dbReference type="AlphaFoldDB" id="A0A0A1YLJ9"/>
<dbReference type="InterPro" id="IPR019052">
    <property type="entry name" value="DUF2383"/>
</dbReference>
<name>A0A0A1YLJ9_9PSED</name>
<comment type="caution">
    <text evidence="2">The sequence shown here is derived from an EMBL/GenBank/DDBJ whole genome shotgun (WGS) entry which is preliminary data.</text>
</comment>
<dbReference type="STRING" id="1395571.TMS3_0102285"/>
<evidence type="ECO:0000313" key="3">
    <source>
        <dbReference type="Proteomes" id="UP000030063"/>
    </source>
</evidence>
<dbReference type="InterPro" id="IPR011971">
    <property type="entry name" value="CHP02284"/>
</dbReference>
<gene>
    <name evidence="2" type="ORF">TMS3_0102285</name>
</gene>
<dbReference type="Proteomes" id="UP000030063">
    <property type="component" value="Unassembled WGS sequence"/>
</dbReference>
<evidence type="ECO:0000259" key="1">
    <source>
        <dbReference type="Pfam" id="PF09537"/>
    </source>
</evidence>
<feature type="domain" description="DUF2383" evidence="1">
    <location>
        <begin position="6"/>
        <end position="112"/>
    </location>
</feature>
<reference evidence="2 3" key="1">
    <citation type="journal article" date="2014" name="Genome Announc.">
        <title>Draft Genome Sequence of Petroleum Oil-Degrading Marine Bacterium Pseudomonas taeanensis Strain MS-3, Isolated from a Crude Oil-Contaminated Seashore.</title>
        <authorList>
            <person name="Lee S.Y."/>
            <person name="Kim S.H."/>
            <person name="Lee D.G."/>
            <person name="Shin S."/>
            <person name="Yun S.H."/>
            <person name="Choi C.W."/>
            <person name="Chung Y.H."/>
            <person name="Choi J.S."/>
            <person name="Kahng H.Y."/>
            <person name="Kim S.I."/>
        </authorList>
    </citation>
    <scope>NUCLEOTIDE SEQUENCE [LARGE SCALE GENOMIC DNA]</scope>
    <source>
        <strain evidence="2 3">MS-3</strain>
    </source>
</reference>
<evidence type="ECO:0000313" key="2">
    <source>
        <dbReference type="EMBL" id="KFX70790.1"/>
    </source>
</evidence>
<protein>
    <recommendedName>
        <fullName evidence="1">DUF2383 domain-containing protein</fullName>
    </recommendedName>
</protein>
<dbReference type="Pfam" id="PF09537">
    <property type="entry name" value="DUF2383"/>
    <property type="match status" value="1"/>
</dbReference>
<dbReference type="NCBIfam" id="TIGR02284">
    <property type="entry name" value="PA2169 family four-helix-bundle protein"/>
    <property type="match status" value="1"/>
</dbReference>
<dbReference type="Gene3D" id="1.20.1260.10">
    <property type="match status" value="1"/>
</dbReference>
<keyword evidence="3" id="KW-1185">Reference proteome</keyword>